<keyword evidence="5" id="KW-0808">Transferase</keyword>
<keyword evidence="7" id="KW-0694">RNA-binding</keyword>
<gene>
    <name evidence="15" type="ORF">NQ315_009979</name>
</gene>
<proteinExistence type="predicted"/>
<dbReference type="SUPFAM" id="SSF53335">
    <property type="entry name" value="S-adenosyl-L-methionine-dependent methyltransferases"/>
    <property type="match status" value="1"/>
</dbReference>
<keyword evidence="8" id="KW-0809">Transit peptide</keyword>
<evidence type="ECO:0000256" key="3">
    <source>
        <dbReference type="ARBA" id="ARBA00022552"/>
    </source>
</evidence>
<evidence type="ECO:0000256" key="14">
    <source>
        <dbReference type="ARBA" id="ARBA00032796"/>
    </source>
</evidence>
<dbReference type="InterPro" id="IPR029063">
    <property type="entry name" value="SAM-dependent_MTases_sf"/>
</dbReference>
<keyword evidence="10" id="KW-0496">Mitochondrion</keyword>
<dbReference type="Gene3D" id="3.40.50.150">
    <property type="entry name" value="Vaccinia Virus protein VP39"/>
    <property type="match status" value="1"/>
</dbReference>
<dbReference type="GO" id="GO:0006391">
    <property type="term" value="P:transcription initiation at mitochondrial promoter"/>
    <property type="evidence" value="ECO:0007669"/>
    <property type="project" value="TreeGrafter"/>
</dbReference>
<evidence type="ECO:0000256" key="10">
    <source>
        <dbReference type="ARBA" id="ARBA00023128"/>
    </source>
</evidence>
<evidence type="ECO:0000256" key="6">
    <source>
        <dbReference type="ARBA" id="ARBA00022691"/>
    </source>
</evidence>
<evidence type="ECO:0000256" key="1">
    <source>
        <dbReference type="ARBA" id="ARBA00004173"/>
    </source>
</evidence>
<keyword evidence="4" id="KW-0489">Methyltransferase</keyword>
<dbReference type="GO" id="GO:0034246">
    <property type="term" value="F:mitochondrial transcription factor activity"/>
    <property type="evidence" value="ECO:0007669"/>
    <property type="project" value="TreeGrafter"/>
</dbReference>
<dbReference type="PANTHER" id="PTHR11727:SF13">
    <property type="entry name" value="DIMETHYLADENOSINE TRANSFERASE 2, MITOCHONDRIAL"/>
    <property type="match status" value="1"/>
</dbReference>
<dbReference type="GO" id="GO:0003723">
    <property type="term" value="F:RNA binding"/>
    <property type="evidence" value="ECO:0007669"/>
    <property type="project" value="UniProtKB-KW"/>
</dbReference>
<dbReference type="PIRSF" id="PIRSF027833">
    <property type="entry name" value="MtTFB2"/>
    <property type="match status" value="1"/>
</dbReference>
<keyword evidence="11" id="KW-0804">Transcription</keyword>
<evidence type="ECO:0000313" key="15">
    <source>
        <dbReference type="EMBL" id="KAJ8926122.1"/>
    </source>
</evidence>
<protein>
    <recommendedName>
        <fullName evidence="2">Dimethyladenosine transferase 2, mitochondrial</fullName>
    </recommendedName>
    <alternativeName>
        <fullName evidence="12">Mitochondrial 12S rRNA dimethylase 2</fullName>
    </alternativeName>
    <alternativeName>
        <fullName evidence="13">Mitochondrial transcription factor B2</fullName>
    </alternativeName>
    <alternativeName>
        <fullName evidence="14">S-adenosylmethionine-6-N', N'-adenosyl(rRNA) dimethyltransferase 2</fullName>
    </alternativeName>
</protein>
<evidence type="ECO:0000256" key="7">
    <source>
        <dbReference type="ARBA" id="ARBA00022884"/>
    </source>
</evidence>
<dbReference type="InterPro" id="IPR001737">
    <property type="entry name" value="KsgA/Erm"/>
</dbReference>
<dbReference type="PANTHER" id="PTHR11727">
    <property type="entry name" value="DIMETHYLADENOSINE TRANSFERASE"/>
    <property type="match status" value="1"/>
</dbReference>
<keyword evidence="3" id="KW-0698">rRNA processing</keyword>
<evidence type="ECO:0000256" key="12">
    <source>
        <dbReference type="ARBA" id="ARBA00029708"/>
    </source>
</evidence>
<reference evidence="15 16" key="1">
    <citation type="journal article" date="2023" name="Insect Mol. Biol.">
        <title>Genome sequencing provides insights into the evolution of gene families encoding plant cell wall-degrading enzymes in longhorned beetles.</title>
        <authorList>
            <person name="Shin N.R."/>
            <person name="Okamura Y."/>
            <person name="Kirsch R."/>
            <person name="Pauchet Y."/>
        </authorList>
    </citation>
    <scope>NUCLEOTIDE SEQUENCE [LARGE SCALE GENOMIC DNA]</scope>
    <source>
        <strain evidence="15">EAD_L_NR</strain>
    </source>
</reference>
<dbReference type="AlphaFoldDB" id="A0AAV8WIP7"/>
<keyword evidence="9" id="KW-0805">Transcription regulation</keyword>
<comment type="caution">
    <text evidence="15">The sequence shown here is derived from an EMBL/GenBank/DDBJ whole genome shotgun (WGS) entry which is preliminary data.</text>
</comment>
<keyword evidence="6" id="KW-0949">S-adenosyl-L-methionine</keyword>
<evidence type="ECO:0000256" key="13">
    <source>
        <dbReference type="ARBA" id="ARBA00031609"/>
    </source>
</evidence>
<evidence type="ECO:0000256" key="8">
    <source>
        <dbReference type="ARBA" id="ARBA00022946"/>
    </source>
</evidence>
<evidence type="ECO:0000256" key="5">
    <source>
        <dbReference type="ARBA" id="ARBA00022679"/>
    </source>
</evidence>
<keyword evidence="16" id="KW-1185">Reference proteome</keyword>
<dbReference type="Proteomes" id="UP001159042">
    <property type="component" value="Unassembled WGS sequence"/>
</dbReference>
<evidence type="ECO:0000256" key="9">
    <source>
        <dbReference type="ARBA" id="ARBA00023015"/>
    </source>
</evidence>
<name>A0AAV8WIP7_9CUCU</name>
<evidence type="ECO:0000256" key="11">
    <source>
        <dbReference type="ARBA" id="ARBA00023163"/>
    </source>
</evidence>
<evidence type="ECO:0000256" key="4">
    <source>
        <dbReference type="ARBA" id="ARBA00022603"/>
    </source>
</evidence>
<dbReference type="EMBL" id="JANEYG010000001">
    <property type="protein sequence ID" value="KAJ8926122.1"/>
    <property type="molecule type" value="Genomic_DNA"/>
</dbReference>
<comment type="subcellular location">
    <subcellularLocation>
        <location evidence="1">Mitochondrion</location>
    </subcellularLocation>
</comment>
<accession>A0AAV8WIP7</accession>
<sequence length="415" mass="48462">MGLKKHLLRVLKCGSQRSFCTKQPVRRKRVSHKMAIANFFLENNLSPILQHLPRQYLKVRKAGSPESLYLVCPKTAKTIASYVKAAFEENQDQIIAETNAGLGLIATELLDSGVRPVRLYEPCPDFRLELKDFGKVYTGQVELFTKDIFHLHRYSYMDQRDSLNRVQTLLKNVPKKSWKDDPVMTIVGSMPRLTFLMYLVKCLCLQYDTARYGRFQMFAIIRPRHYAILNATKQDVLTAYQPWTVLYNLLFDYELLEKFPRKVFLPWETALRQTLLTRYPANLEPDKMYLVKINFKKELPLDVEHLLKFFYYVKHFFGRGANRVIPVVEKWIPGSGLNIMLPKLKHDDFFDEVDIFTQFRELTPTQLLAVFKELLNYPSFANSPFTAMIEDDLVKKETMETSLNEATPQGKNMTK</sequence>
<evidence type="ECO:0000313" key="16">
    <source>
        <dbReference type="Proteomes" id="UP001159042"/>
    </source>
</evidence>
<dbReference type="GO" id="GO:0005759">
    <property type="term" value="C:mitochondrial matrix"/>
    <property type="evidence" value="ECO:0007669"/>
    <property type="project" value="TreeGrafter"/>
</dbReference>
<dbReference type="GO" id="GO:0000179">
    <property type="term" value="F:rRNA (adenine-N6,N6-)-dimethyltransferase activity"/>
    <property type="evidence" value="ECO:0007669"/>
    <property type="project" value="TreeGrafter"/>
</dbReference>
<evidence type="ECO:0000256" key="2">
    <source>
        <dbReference type="ARBA" id="ARBA00018369"/>
    </source>
</evidence>
<organism evidence="15 16">
    <name type="scientific">Exocentrus adspersus</name>
    <dbReference type="NCBI Taxonomy" id="1586481"/>
    <lineage>
        <taxon>Eukaryota</taxon>
        <taxon>Metazoa</taxon>
        <taxon>Ecdysozoa</taxon>
        <taxon>Arthropoda</taxon>
        <taxon>Hexapoda</taxon>
        <taxon>Insecta</taxon>
        <taxon>Pterygota</taxon>
        <taxon>Neoptera</taxon>
        <taxon>Endopterygota</taxon>
        <taxon>Coleoptera</taxon>
        <taxon>Polyphaga</taxon>
        <taxon>Cucujiformia</taxon>
        <taxon>Chrysomeloidea</taxon>
        <taxon>Cerambycidae</taxon>
        <taxon>Lamiinae</taxon>
        <taxon>Acanthocinini</taxon>
        <taxon>Exocentrus</taxon>
    </lineage>
</organism>